<evidence type="ECO:0000256" key="1">
    <source>
        <dbReference type="ARBA" id="ARBA00022670"/>
    </source>
</evidence>
<dbReference type="EMBL" id="MN739534">
    <property type="protein sequence ID" value="QHT11294.1"/>
    <property type="molecule type" value="Genomic_DNA"/>
</dbReference>
<dbReference type="InterPro" id="IPR020568">
    <property type="entry name" value="Ribosomal_Su5_D2-typ_SF"/>
</dbReference>
<dbReference type="Gene3D" id="1.10.8.60">
    <property type="match status" value="1"/>
</dbReference>
<dbReference type="AlphaFoldDB" id="A0A6C0H5F0"/>
<dbReference type="PANTHER" id="PTHR43718">
    <property type="entry name" value="LON PROTEASE"/>
    <property type="match status" value="1"/>
</dbReference>
<dbReference type="PROSITE" id="PS01046">
    <property type="entry name" value="LON_SER"/>
    <property type="match status" value="1"/>
</dbReference>
<dbReference type="InterPro" id="IPR014721">
    <property type="entry name" value="Ribsml_uS5_D2-typ_fold_subgr"/>
</dbReference>
<dbReference type="InterPro" id="IPR008268">
    <property type="entry name" value="Peptidase_S16_AS"/>
</dbReference>
<accession>A0A6C0H5F0</accession>
<dbReference type="SUPFAM" id="SSF54211">
    <property type="entry name" value="Ribosomal protein S5 domain 2-like"/>
    <property type="match status" value="1"/>
</dbReference>
<dbReference type="GO" id="GO:0006515">
    <property type="term" value="P:protein quality control for misfolded or incompletely synthesized proteins"/>
    <property type="evidence" value="ECO:0007669"/>
    <property type="project" value="TreeGrafter"/>
</dbReference>
<keyword evidence="3" id="KW-0720">Serine protease</keyword>
<evidence type="ECO:0000313" key="5">
    <source>
        <dbReference type="EMBL" id="QHT11294.1"/>
    </source>
</evidence>
<dbReference type="InterPro" id="IPR008269">
    <property type="entry name" value="Lon_proteolytic"/>
</dbReference>
<dbReference type="SUPFAM" id="SSF52540">
    <property type="entry name" value="P-loop containing nucleoside triphosphate hydrolases"/>
    <property type="match status" value="1"/>
</dbReference>
<dbReference type="InterPro" id="IPR003593">
    <property type="entry name" value="AAA+_ATPase"/>
</dbReference>
<dbReference type="Gene3D" id="3.30.230.10">
    <property type="match status" value="1"/>
</dbReference>
<dbReference type="InterPro" id="IPR003959">
    <property type="entry name" value="ATPase_AAA_core"/>
</dbReference>
<keyword evidence="1" id="KW-0645">Protease</keyword>
<name>A0A6C0H5F0_9ZZZZ</name>
<reference evidence="6" key="1">
    <citation type="journal article" date="2020" name="Nature">
        <title>Giant virus diversity and host interactions through global metagenomics.</title>
        <authorList>
            <person name="Schulz F."/>
            <person name="Roux S."/>
            <person name="Paez-Espino D."/>
            <person name="Jungbluth S."/>
            <person name="Walsh D.A."/>
            <person name="Denef V.J."/>
            <person name="McMahon K.D."/>
            <person name="Konstantinidis K.T."/>
            <person name="Eloe-Fadrosh E.A."/>
            <person name="Kyrpides N.C."/>
            <person name="Woyke T."/>
        </authorList>
    </citation>
    <scope>NUCLEOTIDE SEQUENCE</scope>
    <source>
        <strain evidence="5">GVMAG-M-3300023174-116</strain>
        <strain evidence="6">GVMAG-M-3300023179-63</strain>
    </source>
</reference>
<dbReference type="InterPro" id="IPR027417">
    <property type="entry name" value="P-loop_NTPase"/>
</dbReference>
<dbReference type="InterPro" id="IPR027065">
    <property type="entry name" value="Lon_Prtase"/>
</dbReference>
<dbReference type="Pfam" id="PF05362">
    <property type="entry name" value="Lon_C"/>
    <property type="match status" value="1"/>
</dbReference>
<dbReference type="PROSITE" id="PS51786">
    <property type="entry name" value="LON_PROTEOLYTIC"/>
    <property type="match status" value="1"/>
</dbReference>
<evidence type="ECO:0000259" key="4">
    <source>
        <dbReference type="PROSITE" id="PS51786"/>
    </source>
</evidence>
<dbReference type="Pfam" id="PF00004">
    <property type="entry name" value="AAA"/>
    <property type="match status" value="1"/>
</dbReference>
<dbReference type="Gene3D" id="3.40.50.300">
    <property type="entry name" value="P-loop containing nucleotide triphosphate hydrolases"/>
    <property type="match status" value="1"/>
</dbReference>
<feature type="domain" description="Lon proteolytic" evidence="4">
    <location>
        <begin position="876"/>
        <end position="1067"/>
    </location>
</feature>
<dbReference type="EMBL" id="MN739869">
    <property type="protein sequence ID" value="QHT75375.1"/>
    <property type="molecule type" value="Genomic_DNA"/>
</dbReference>
<proteinExistence type="predicted"/>
<protein>
    <recommendedName>
        <fullName evidence="4">Lon proteolytic domain-containing protein</fullName>
    </recommendedName>
</protein>
<dbReference type="PANTHER" id="PTHR43718:SF2">
    <property type="entry name" value="LON PROTEASE HOMOLOG, MITOCHONDRIAL"/>
    <property type="match status" value="1"/>
</dbReference>
<evidence type="ECO:0000256" key="3">
    <source>
        <dbReference type="ARBA" id="ARBA00022825"/>
    </source>
</evidence>
<sequence length="1067" mass="122122">MSVYEEKLEYFKKVIDDIAKGLNYYAGLHIMTYNEYNNAFSALEKTINIINSINYENIIDELQYINNSISSIIKNYGCYSFEDIINICLACSFAETNFTNDLSHKYKLLVKHLHPLNYNIINWTAANAGNAKTLSKLKIIDDKTLLECDSLECFDLARTNTNFIIKVHGIKVIIHDSKNQKTLVINCLCDDLLALNNSNKFIINKKESIAKYITANGLSTSNCYNAELWNNFLNNYSLKELLIYSPCDLYNKYSASVNQIDVYSQKTLEMLVQDFISFDLYNQRAMLIQLLLINNKADNLYIAYILYDILSNDKNASANDQIKLYNSLNWNCKKHLKNALQKTVEYTNELLTFETAKIPLEQSIYFMKANINVKEKALHKLKEIKSKSEDTGSKARQYLDGLLKIPFAIYKEEEILKIKYEISSILNNIINPLKNSNFLLLSANRDISNILTTIHSMKNNNNIININIIEKISANKVVITNELLMLIAEYIEHNKKKITASLLKSLKLKLTSLGAVYDKKLFLKANLLTFIKSLYINPNIINELVINELLLFFKEYISSDYYNYLFSIEKHINQINRKNGEIIAYMNNFNNILDKAVYGHKKAKLQIERIVGQWINGESSGYCFGFEGLPGIGKTSLAQKGLAHCLKDINNKPRPFSLIALGGSSNGSILEGHNYTYVGSTWGKIVDILMEHKCMNPIIFIDELDKVSKTEHGKELIGILTHLVDSTQNTHFQDKYFSNIDLDLSKVLFIFSYNDVELLDKILLDRIHRIKFDILTLDDKLIIARDYLLPELYAKFHFDDILIFEEEELRFIIEHYTNESGVRKLKEVLFEIISSFNLMLLKNNKCYELPYKISREFIEELLRDRFKISYLTIISEPKVGIINGLWANSYGNSGIIHIESCFFHSTNFLELKLTGLQGDIMKESNAVAKTLAYNLLSTAEKIAITKELEKSKMQGIHIHVPEGATPKDGPSAGAAITLVLYSLLSKRKIRNNIAITGEICLQGNITAIGGLDLKILGGLRAGVTTFYYPKANAKDYKIFYEKYEKNMSKIKFVELENIEQAIAEIII</sequence>
<dbReference type="GO" id="GO:0004252">
    <property type="term" value="F:serine-type endopeptidase activity"/>
    <property type="evidence" value="ECO:0007669"/>
    <property type="project" value="InterPro"/>
</dbReference>
<keyword evidence="2" id="KW-0378">Hydrolase</keyword>
<dbReference type="GO" id="GO:0004176">
    <property type="term" value="F:ATP-dependent peptidase activity"/>
    <property type="evidence" value="ECO:0007669"/>
    <property type="project" value="InterPro"/>
</dbReference>
<dbReference type="PRINTS" id="PR00830">
    <property type="entry name" value="ENDOLAPTASE"/>
</dbReference>
<organism evidence="6">
    <name type="scientific">viral metagenome</name>
    <dbReference type="NCBI Taxonomy" id="1070528"/>
    <lineage>
        <taxon>unclassified sequences</taxon>
        <taxon>metagenomes</taxon>
        <taxon>organismal metagenomes</taxon>
    </lineage>
</organism>
<dbReference type="GO" id="GO:0016887">
    <property type="term" value="F:ATP hydrolysis activity"/>
    <property type="evidence" value="ECO:0007669"/>
    <property type="project" value="InterPro"/>
</dbReference>
<evidence type="ECO:0000313" key="6">
    <source>
        <dbReference type="EMBL" id="QHT75375.1"/>
    </source>
</evidence>
<dbReference type="SMART" id="SM00382">
    <property type="entry name" value="AAA"/>
    <property type="match status" value="1"/>
</dbReference>
<evidence type="ECO:0000256" key="2">
    <source>
        <dbReference type="ARBA" id="ARBA00022801"/>
    </source>
</evidence>
<dbReference type="GO" id="GO:0005524">
    <property type="term" value="F:ATP binding"/>
    <property type="evidence" value="ECO:0007669"/>
    <property type="project" value="InterPro"/>
</dbReference>